<dbReference type="STRING" id="928724.SacglDRAFT_02919"/>
<dbReference type="EMBL" id="CM001484">
    <property type="protein sequence ID" value="EIE99801.1"/>
    <property type="molecule type" value="Genomic_DNA"/>
</dbReference>
<dbReference type="Proteomes" id="UP000005087">
    <property type="component" value="Chromosome"/>
</dbReference>
<proteinExistence type="predicted"/>
<accession>I1D4C7</accession>
<evidence type="ECO:0000313" key="2">
    <source>
        <dbReference type="Proteomes" id="UP000005087"/>
    </source>
</evidence>
<keyword evidence="2" id="KW-1185">Reference proteome</keyword>
<dbReference type="AlphaFoldDB" id="I1D4C7"/>
<reference evidence="2" key="2">
    <citation type="submission" date="2012-01" db="EMBL/GenBank/DDBJ databases">
        <title>Noncontiguous Finished sequence of chromosome of Saccharomonospora glauca K62.</title>
        <authorList>
            <consortium name="US DOE Joint Genome Institute"/>
            <person name="Lucas S."/>
            <person name="Han J."/>
            <person name="Lapidus A."/>
            <person name="Cheng J.-F."/>
            <person name="Goodwin L."/>
            <person name="Pitluck S."/>
            <person name="Peters L."/>
            <person name="Mikhailova N."/>
            <person name="Held B."/>
            <person name="Detter J.C."/>
            <person name="Han C."/>
            <person name="Tapia R."/>
            <person name="Land M."/>
            <person name="Hauser L."/>
            <person name="Kyrpides N."/>
            <person name="Ivanova N."/>
            <person name="Pagani I."/>
            <person name="Brambilla E.-M."/>
            <person name="Klenk H.-P."/>
            <person name="Woyke T."/>
        </authorList>
    </citation>
    <scope>NUCLEOTIDE SEQUENCE [LARGE SCALE GENOMIC DNA]</scope>
    <source>
        <strain evidence="2">K62</strain>
    </source>
</reference>
<dbReference type="RefSeq" id="WP_005465505.1">
    <property type="nucleotide sequence ID" value="NZ_CM001484.1"/>
</dbReference>
<evidence type="ECO:0000313" key="1">
    <source>
        <dbReference type="EMBL" id="EIE99801.1"/>
    </source>
</evidence>
<protein>
    <submittedName>
        <fullName evidence="1">Uncharacterized protein</fullName>
    </submittedName>
</protein>
<dbReference type="HOGENOM" id="CLU_2737616_0_0_11"/>
<name>I1D4C7_9PSEU</name>
<sequence>MSVFDVMQQHGPWRLAGFAAALAVFLLLHLIRWPLALAARLLLAAQTGLDARLAAAVTSETTEHGRRTAHV</sequence>
<organism evidence="1 2">
    <name type="scientific">Saccharomonospora glauca K62</name>
    <dbReference type="NCBI Taxonomy" id="928724"/>
    <lineage>
        <taxon>Bacteria</taxon>
        <taxon>Bacillati</taxon>
        <taxon>Actinomycetota</taxon>
        <taxon>Actinomycetes</taxon>
        <taxon>Pseudonocardiales</taxon>
        <taxon>Pseudonocardiaceae</taxon>
        <taxon>Saccharomonospora</taxon>
    </lineage>
</organism>
<reference evidence="1 2" key="1">
    <citation type="submission" date="2011-09" db="EMBL/GenBank/DDBJ databases">
        <authorList>
            <consortium name="US DOE Joint Genome Institute (JGI-PGF)"/>
            <person name="Lucas S."/>
            <person name="Han J."/>
            <person name="Lapidus A."/>
            <person name="Cheng J.-F."/>
            <person name="Goodwin L."/>
            <person name="Pitluck S."/>
            <person name="Peters L."/>
            <person name="Land M.L."/>
            <person name="Hauser L."/>
            <person name="Brambilla E."/>
            <person name="Klenk H.-P."/>
            <person name="Woyke T.J."/>
        </authorList>
    </citation>
    <scope>NUCLEOTIDE SEQUENCE [LARGE SCALE GENOMIC DNA]</scope>
    <source>
        <strain evidence="1 2">K62</strain>
    </source>
</reference>
<gene>
    <name evidence="1" type="ORF">SacglDRAFT_02919</name>
</gene>